<evidence type="ECO:0000256" key="1">
    <source>
        <dbReference type="SAM" id="MobiDB-lite"/>
    </source>
</evidence>
<dbReference type="EMBL" id="BC022798">
    <property type="protein sequence ID" value="AAH22798.1"/>
    <property type="molecule type" value="mRNA"/>
</dbReference>
<accession>Q8TBD8</accession>
<reference evidence="2" key="1">
    <citation type="submission" date="2002-02" db="EMBL/GenBank/DDBJ databases">
        <authorList>
            <person name="Strausberg R."/>
        </authorList>
    </citation>
    <scope>NUCLEOTIDE SEQUENCE</scope>
    <source>
        <tissue evidence="2">Pancreas</tissue>
    </source>
</reference>
<feature type="region of interest" description="Disordered" evidence="1">
    <location>
        <begin position="1"/>
        <end position="34"/>
    </location>
</feature>
<sequence>TRTEGRRGAGSGDASCASRQDFALPIPGPFISNR</sequence>
<feature type="non-terminal residue" evidence="2">
    <location>
        <position position="1"/>
    </location>
</feature>
<evidence type="ECO:0000313" key="2">
    <source>
        <dbReference type="EMBL" id="AAH22798.1"/>
    </source>
</evidence>
<protein>
    <submittedName>
        <fullName evidence="2">Uncharacterized protein</fullName>
    </submittedName>
</protein>
<dbReference type="AlphaFoldDB" id="Q8TBD8"/>
<organism evidence="2">
    <name type="scientific">Homo sapiens</name>
    <name type="common">Human</name>
    <dbReference type="NCBI Taxonomy" id="9606"/>
    <lineage>
        <taxon>Eukaryota</taxon>
        <taxon>Metazoa</taxon>
        <taxon>Chordata</taxon>
        <taxon>Craniata</taxon>
        <taxon>Vertebrata</taxon>
        <taxon>Euteleostomi</taxon>
        <taxon>Mammalia</taxon>
        <taxon>Eutheria</taxon>
        <taxon>Euarchontoglires</taxon>
        <taxon>Primates</taxon>
        <taxon>Haplorrhini</taxon>
        <taxon>Catarrhini</taxon>
        <taxon>Hominidae</taxon>
        <taxon>Homo</taxon>
    </lineage>
</organism>
<name>Q8TBD8_HUMAN</name>
<proteinExistence type="evidence at transcript level"/>